<dbReference type="FunFam" id="4.10.1250.10:FF:000001">
    <property type="entry name" value="Aminomethyltransferase"/>
    <property type="match status" value="1"/>
</dbReference>
<dbReference type="PIRSF" id="PIRSF006487">
    <property type="entry name" value="GcvT"/>
    <property type="match status" value="1"/>
</dbReference>
<dbReference type="InterPro" id="IPR027266">
    <property type="entry name" value="TrmE/GcvT-like"/>
</dbReference>
<accession>A0A5C6WU57</accession>
<proteinExistence type="inferred from homology"/>
<comment type="caution">
    <text evidence="11">The sequence shown here is derived from an EMBL/GenBank/DDBJ whole genome shotgun (WGS) entry which is preliminary data.</text>
</comment>
<sequence length="370" mass="40424">MRMMSDSLDRVPLHDRHVALGGRMVPFAGFEMPVQYQGIKDEHLAVRSAVGLFDVSHMGEVEVRGPDAIAAVDALVTNNVRGLVDGQALYTVMCAPDGGIVDDLIVYRLAEDHVFICVNAANRHKDVAFMREHLPNVDATLEDTSDHYVQLALQGPKAEALLKPLVDDADLSALKLFRCAWMQVAGVNALVARTGYTGEDGFELYIPGEGGAVVFDTLVERYVPNDLVMCGLGARDTLRLEARLPLYGQDLSAEINPLEAGLSWVVKLDAGHDFVGKAALETIKAQGVTRRLRGFRLEGRGVLRPGYAIFVDGRPVGELTSGGYAPTLDASIGLGYIDVEHTDVERAEVEIRGRRFPVQVSKKPFYSRPR</sequence>
<dbReference type="InterPro" id="IPR028896">
    <property type="entry name" value="GcvT/YgfZ/DmdA"/>
</dbReference>
<dbReference type="HAMAP" id="MF_00259">
    <property type="entry name" value="GcvT"/>
    <property type="match status" value="1"/>
</dbReference>
<feature type="binding site" evidence="8">
    <location>
        <position position="203"/>
    </location>
    <ligand>
        <name>substrate</name>
    </ligand>
</feature>
<dbReference type="EMBL" id="VOSL01000144">
    <property type="protein sequence ID" value="TXD31897.1"/>
    <property type="molecule type" value="Genomic_DNA"/>
</dbReference>
<evidence type="ECO:0000256" key="4">
    <source>
        <dbReference type="ARBA" id="ARBA00022679"/>
    </source>
</evidence>
<feature type="domain" description="Aminomethyltransferase C-terminal" evidence="10">
    <location>
        <begin position="290"/>
        <end position="366"/>
    </location>
</feature>
<evidence type="ECO:0000256" key="1">
    <source>
        <dbReference type="ARBA" id="ARBA00008609"/>
    </source>
</evidence>
<dbReference type="AlphaFoldDB" id="A0A5C6WU57"/>
<organism evidence="11 12">
    <name type="scientific">Lujinxingia vulgaris</name>
    <dbReference type="NCBI Taxonomy" id="2600176"/>
    <lineage>
        <taxon>Bacteria</taxon>
        <taxon>Deltaproteobacteria</taxon>
        <taxon>Bradymonadales</taxon>
        <taxon>Lujinxingiaceae</taxon>
        <taxon>Lujinxingia</taxon>
    </lineage>
</organism>
<dbReference type="GO" id="GO:0008483">
    <property type="term" value="F:transaminase activity"/>
    <property type="evidence" value="ECO:0007669"/>
    <property type="project" value="UniProtKB-KW"/>
</dbReference>
<evidence type="ECO:0000256" key="8">
    <source>
        <dbReference type="PIRSR" id="PIRSR006487-1"/>
    </source>
</evidence>
<protein>
    <recommendedName>
        <fullName evidence="2 7">Aminomethyltransferase</fullName>
        <ecNumber evidence="2 7">2.1.2.10</ecNumber>
    </recommendedName>
    <alternativeName>
        <fullName evidence="5 7">Glycine cleavage system T protein</fullName>
    </alternativeName>
</protein>
<dbReference type="Gene3D" id="2.40.30.110">
    <property type="entry name" value="Aminomethyltransferase beta-barrel domains"/>
    <property type="match status" value="1"/>
</dbReference>
<comment type="similarity">
    <text evidence="1 7">Belongs to the GcvT family.</text>
</comment>
<dbReference type="PANTHER" id="PTHR43757">
    <property type="entry name" value="AMINOMETHYLTRANSFERASE"/>
    <property type="match status" value="1"/>
</dbReference>
<dbReference type="Pfam" id="PF01571">
    <property type="entry name" value="GCV_T"/>
    <property type="match status" value="1"/>
</dbReference>
<comment type="subunit">
    <text evidence="7">The glycine cleavage system is composed of four proteins: P, T, L and H.</text>
</comment>
<dbReference type="InterPro" id="IPR006222">
    <property type="entry name" value="GCVT_N"/>
</dbReference>
<dbReference type="GO" id="GO:0005829">
    <property type="term" value="C:cytosol"/>
    <property type="evidence" value="ECO:0007669"/>
    <property type="project" value="TreeGrafter"/>
</dbReference>
<gene>
    <name evidence="7 11" type="primary">gcvT</name>
    <name evidence="11" type="ORF">FRC96_19915</name>
</gene>
<dbReference type="InterPro" id="IPR006223">
    <property type="entry name" value="GcvT"/>
</dbReference>
<evidence type="ECO:0000313" key="11">
    <source>
        <dbReference type="EMBL" id="TXD31897.1"/>
    </source>
</evidence>
<dbReference type="OrthoDB" id="9774591at2"/>
<dbReference type="GO" id="GO:0005960">
    <property type="term" value="C:glycine cleavage complex"/>
    <property type="evidence" value="ECO:0007669"/>
    <property type="project" value="InterPro"/>
</dbReference>
<evidence type="ECO:0000259" key="9">
    <source>
        <dbReference type="Pfam" id="PF01571"/>
    </source>
</evidence>
<dbReference type="EC" id="2.1.2.10" evidence="2 7"/>
<dbReference type="Gene3D" id="3.30.1360.120">
    <property type="entry name" value="Probable tRNA modification gtpase trme, domain 1"/>
    <property type="match status" value="1"/>
</dbReference>
<dbReference type="InterPro" id="IPR029043">
    <property type="entry name" value="GcvT/YgfZ_C"/>
</dbReference>
<dbReference type="GO" id="GO:0032259">
    <property type="term" value="P:methylation"/>
    <property type="evidence" value="ECO:0007669"/>
    <property type="project" value="UniProtKB-KW"/>
</dbReference>
<dbReference type="GO" id="GO:0008168">
    <property type="term" value="F:methyltransferase activity"/>
    <property type="evidence" value="ECO:0007669"/>
    <property type="project" value="UniProtKB-KW"/>
</dbReference>
<dbReference type="InterPro" id="IPR013977">
    <property type="entry name" value="GcvT_C"/>
</dbReference>
<keyword evidence="3 7" id="KW-0032">Aminotransferase</keyword>
<dbReference type="NCBIfam" id="NF001567">
    <property type="entry name" value="PRK00389.1"/>
    <property type="match status" value="1"/>
</dbReference>
<keyword evidence="4 7" id="KW-0808">Transferase</keyword>
<evidence type="ECO:0000259" key="10">
    <source>
        <dbReference type="Pfam" id="PF08669"/>
    </source>
</evidence>
<dbReference type="Gene3D" id="3.30.70.1400">
    <property type="entry name" value="Aminomethyltransferase beta-barrel domains"/>
    <property type="match status" value="1"/>
</dbReference>
<comment type="catalytic activity">
    <reaction evidence="6 7">
        <text>N(6)-[(R)-S(8)-aminomethyldihydrolipoyl]-L-lysyl-[protein] + (6S)-5,6,7,8-tetrahydrofolate = N(6)-[(R)-dihydrolipoyl]-L-lysyl-[protein] + (6R)-5,10-methylene-5,6,7,8-tetrahydrofolate + NH4(+)</text>
        <dbReference type="Rhea" id="RHEA:16945"/>
        <dbReference type="Rhea" id="RHEA-COMP:10475"/>
        <dbReference type="Rhea" id="RHEA-COMP:10492"/>
        <dbReference type="ChEBI" id="CHEBI:15636"/>
        <dbReference type="ChEBI" id="CHEBI:28938"/>
        <dbReference type="ChEBI" id="CHEBI:57453"/>
        <dbReference type="ChEBI" id="CHEBI:83100"/>
        <dbReference type="ChEBI" id="CHEBI:83143"/>
        <dbReference type="EC" id="2.1.2.10"/>
    </reaction>
</comment>
<reference evidence="11 12" key="1">
    <citation type="submission" date="2019-08" db="EMBL/GenBank/DDBJ databases">
        <title>Bradymonadales sp. TMQ2.</title>
        <authorList>
            <person name="Liang Q."/>
        </authorList>
    </citation>
    <scope>NUCLEOTIDE SEQUENCE [LARGE SCALE GENOMIC DNA]</scope>
    <source>
        <strain evidence="11 12">TMQ2</strain>
    </source>
</reference>
<dbReference type="Proteomes" id="UP000321046">
    <property type="component" value="Unassembled WGS sequence"/>
</dbReference>
<dbReference type="Pfam" id="PF08669">
    <property type="entry name" value="GCV_T_C"/>
    <property type="match status" value="1"/>
</dbReference>
<dbReference type="InterPro" id="IPR022903">
    <property type="entry name" value="GcvT_bac"/>
</dbReference>
<dbReference type="Gene3D" id="4.10.1250.10">
    <property type="entry name" value="Aminomethyltransferase fragment"/>
    <property type="match status" value="1"/>
</dbReference>
<evidence type="ECO:0000313" key="12">
    <source>
        <dbReference type="Proteomes" id="UP000321046"/>
    </source>
</evidence>
<evidence type="ECO:0000256" key="2">
    <source>
        <dbReference type="ARBA" id="ARBA00012616"/>
    </source>
</evidence>
<dbReference type="PANTHER" id="PTHR43757:SF2">
    <property type="entry name" value="AMINOMETHYLTRANSFERASE, MITOCHONDRIAL"/>
    <property type="match status" value="1"/>
</dbReference>
<name>A0A5C6WU57_9DELT</name>
<comment type="function">
    <text evidence="7">The glycine cleavage system catalyzes the degradation of glycine.</text>
</comment>
<keyword evidence="11" id="KW-0489">Methyltransferase</keyword>
<dbReference type="GO" id="GO:0004047">
    <property type="term" value="F:aminomethyltransferase activity"/>
    <property type="evidence" value="ECO:0007669"/>
    <property type="project" value="UniProtKB-UniRule"/>
</dbReference>
<dbReference type="SUPFAM" id="SSF101790">
    <property type="entry name" value="Aminomethyltransferase beta-barrel domain"/>
    <property type="match status" value="1"/>
</dbReference>
<evidence type="ECO:0000256" key="7">
    <source>
        <dbReference type="HAMAP-Rule" id="MF_00259"/>
    </source>
</evidence>
<dbReference type="SUPFAM" id="SSF103025">
    <property type="entry name" value="Folate-binding domain"/>
    <property type="match status" value="1"/>
</dbReference>
<evidence type="ECO:0000256" key="3">
    <source>
        <dbReference type="ARBA" id="ARBA00022576"/>
    </source>
</evidence>
<evidence type="ECO:0000256" key="5">
    <source>
        <dbReference type="ARBA" id="ARBA00031395"/>
    </source>
</evidence>
<feature type="domain" description="GCVT N-terminal" evidence="9">
    <location>
        <begin position="13"/>
        <end position="269"/>
    </location>
</feature>
<dbReference type="NCBIfam" id="TIGR00528">
    <property type="entry name" value="gcvT"/>
    <property type="match status" value="1"/>
</dbReference>
<dbReference type="FunFam" id="3.30.70.1400:FF:000001">
    <property type="entry name" value="Aminomethyltransferase"/>
    <property type="match status" value="1"/>
</dbReference>
<dbReference type="GO" id="GO:0019464">
    <property type="term" value="P:glycine decarboxylation via glycine cleavage system"/>
    <property type="evidence" value="ECO:0007669"/>
    <property type="project" value="UniProtKB-UniRule"/>
</dbReference>
<evidence type="ECO:0000256" key="6">
    <source>
        <dbReference type="ARBA" id="ARBA00047665"/>
    </source>
</evidence>